<accession>A0ABT4S2W6</accession>
<dbReference type="Pfam" id="PF16120">
    <property type="entry name" value="DUF4836"/>
    <property type="match status" value="1"/>
</dbReference>
<evidence type="ECO:0000313" key="3">
    <source>
        <dbReference type="Proteomes" id="UP001149142"/>
    </source>
</evidence>
<evidence type="ECO:0000313" key="2">
    <source>
        <dbReference type="EMBL" id="MDA0178409.1"/>
    </source>
</evidence>
<feature type="chain" id="PRO_5046782432" evidence="1">
    <location>
        <begin position="30"/>
        <end position="538"/>
    </location>
</feature>
<dbReference type="EMBL" id="JAPFGC010000002">
    <property type="protein sequence ID" value="MDA0178409.1"/>
    <property type="molecule type" value="Genomic_DNA"/>
</dbReference>
<evidence type="ECO:0000256" key="1">
    <source>
        <dbReference type="SAM" id="SignalP"/>
    </source>
</evidence>
<proteinExistence type="predicted"/>
<protein>
    <submittedName>
        <fullName evidence="2">DUF4836 family protein</fullName>
    </submittedName>
</protein>
<feature type="signal peptide" evidence="1">
    <location>
        <begin position="1"/>
        <end position="29"/>
    </location>
</feature>
<keyword evidence="3" id="KW-1185">Reference proteome</keyword>
<keyword evidence="1" id="KW-0732">Signal</keyword>
<dbReference type="InterPro" id="IPR032276">
    <property type="entry name" value="DUF4836"/>
</dbReference>
<name>A0ABT4S2W6_9FLAO</name>
<sequence length="538" mass="63036">MKQLLINLQIKSLILCLFLALLVSCNSSTNSLTLIPEDTNVITVVDVYSLYKKGNLKDIEELDFFKVFQREVRNEDKKVARFIEDIKEDPALSGLDLAKDMFMFYIDDASDEKYFCLALDVKDEEKFTEFIEDILDKGGVSFDLEKEKLYKYIIVKGEVAFAWDDKKMIMLGAQNRSSRENLDIAIESLFEIKENRQITSNKEFMSFYNGKKDVNFWMSTNVFKSQYEFKKIERELGFDIEDNIITAQVDFQDDKINLLTKVLPNDDLKKYVEKDDMFSNSFNKTIINYLPEKSYANASLAINPEAYYNMISEEMDTDKMEREFEKKMGFELKELFSSLKGSMVVDLSGFEEYEYEDFYYGKKTKTVPVMSLVFDLNSDKYLKKIIDEIPERKIEARNDYYEVEIDGDSSLFIAFNDEVCLLTNDKKSIKAFKDGGVSSKVVNNSDKRANLSDGGYYAYFNMNYDDYPKEVKKMFKDMQNDQEEKVFDIWTKFAKGMEVKMIDRYTLEFNLETQNKQKNSLQVLLESIDESFEQYSSY</sequence>
<dbReference type="PROSITE" id="PS51257">
    <property type="entry name" value="PROKAR_LIPOPROTEIN"/>
    <property type="match status" value="1"/>
</dbReference>
<reference evidence="2" key="1">
    <citation type="submission" date="2022-11" db="EMBL/GenBank/DDBJ databases">
        <title>Refractory cell wall polysaccharides provide important carbon source for microbial heterotrophs in the hadal ocean.</title>
        <authorList>
            <person name="Zhu X."/>
        </authorList>
    </citation>
    <scope>NUCLEOTIDE SEQUENCE</scope>
    <source>
        <strain evidence="2">MTRN7</strain>
    </source>
</reference>
<organism evidence="2 3">
    <name type="scientific">Mesoflavibacter profundi</name>
    <dbReference type="NCBI Taxonomy" id="2708110"/>
    <lineage>
        <taxon>Bacteria</taxon>
        <taxon>Pseudomonadati</taxon>
        <taxon>Bacteroidota</taxon>
        <taxon>Flavobacteriia</taxon>
        <taxon>Flavobacteriales</taxon>
        <taxon>Flavobacteriaceae</taxon>
        <taxon>Mesoflavibacter</taxon>
    </lineage>
</organism>
<comment type="caution">
    <text evidence="2">The sequence shown here is derived from an EMBL/GenBank/DDBJ whole genome shotgun (WGS) entry which is preliminary data.</text>
</comment>
<dbReference type="RefSeq" id="WP_270005770.1">
    <property type="nucleotide sequence ID" value="NZ_JAPFGC010000002.1"/>
</dbReference>
<gene>
    <name evidence="2" type="ORF">OOZ35_12985</name>
</gene>
<dbReference type="Proteomes" id="UP001149142">
    <property type="component" value="Unassembled WGS sequence"/>
</dbReference>